<dbReference type="SUPFAM" id="SSF143517">
    <property type="entry name" value="TRCF domain-like"/>
    <property type="match status" value="1"/>
</dbReference>
<dbReference type="Pfam" id="PF00270">
    <property type="entry name" value="DEAD"/>
    <property type="match status" value="1"/>
</dbReference>
<dbReference type="InterPro" id="IPR036101">
    <property type="entry name" value="CarD-like/TRCF_RID_sf"/>
</dbReference>
<dbReference type="InterPro" id="IPR005118">
    <property type="entry name" value="TRCF_C"/>
</dbReference>
<dbReference type="SMART" id="SM00487">
    <property type="entry name" value="DEXDc"/>
    <property type="match status" value="1"/>
</dbReference>
<dbReference type="PROSITE" id="PS51192">
    <property type="entry name" value="HELICASE_ATP_BIND_1"/>
    <property type="match status" value="1"/>
</dbReference>
<dbReference type="Gene3D" id="3.30.2060.10">
    <property type="entry name" value="Penicillin-binding protein 1b domain"/>
    <property type="match status" value="1"/>
</dbReference>
<evidence type="ECO:0000313" key="12">
    <source>
        <dbReference type="EMBL" id="CAB4657969.1"/>
    </source>
</evidence>
<protein>
    <submittedName>
        <fullName evidence="12">Unannotated protein</fullName>
    </submittedName>
</protein>
<keyword evidence="2" id="KW-0963">Cytoplasm</keyword>
<dbReference type="GO" id="GO:0005737">
    <property type="term" value="C:cytoplasm"/>
    <property type="evidence" value="ECO:0007669"/>
    <property type="project" value="UniProtKB-SubCell"/>
</dbReference>
<evidence type="ECO:0000256" key="3">
    <source>
        <dbReference type="ARBA" id="ARBA00022741"/>
    </source>
</evidence>
<dbReference type="SMART" id="SM01058">
    <property type="entry name" value="CarD_TRCF"/>
    <property type="match status" value="1"/>
</dbReference>
<dbReference type="GO" id="GO:0003678">
    <property type="term" value="F:DNA helicase activity"/>
    <property type="evidence" value="ECO:0007669"/>
    <property type="project" value="TreeGrafter"/>
</dbReference>
<sequence length="1150" mass="127895">MRGLIPTLAMQPISAQKVVGPSSTFPFILAARANKHPLLVVTSSSRSSEDLVNELREIHDNVIEFPAWETLPHERLSPRSDTVALRIQSLYALKEKQQVHPIIVTPVRGIIHRIISSLGSTPPLNLKVGQEQSLEELVRHLSSLAYTRTDLVERRGEFAVRGGIVDLFLPLSNYPIRIDFFGDEIEDLSYFEVSDQRTIKSVEESISIFACRELLLTDDVKNNALNAKSKYPGAEEMLDKISEGIIFEGMESLIPLLVDKTETLLSRVPAGTEIVFIDEQRIASRANDLLATNEEFLNASWSNAVLGANAPIHHGLETYISWKELEEEISNKQLTREELSTYGSDLVEGTDFLDYSAIDPMRGDIERTVEVLRQALEKNQRVVFATHGHGMLERYAGIFRGADLPVNIIEKLVDSPMKGSINLTTSVITHGFESESAQIFFMTERDLTGSKGSVKDSERLPTKRKKAIDPLELKSGDFIVHEQHGIGRYVELMQRTVGGVTREYLIIEYASAKRGQPGDRIFVPTDTLEQVSKYVGGEAPTVHRIGSGEWQKAKGRARKAVRQIAGELIRLYAARTSSPGFAFSPDTPWQRELEDSFSYIETPDQLSTIDEVKADMERPYPMDRIICGDVGYGKTEIAIRAAFKAVQDGKQVAVLVPTTLLVQQHSKTFAERYSGFPIKVAGLSRFNSAKESKEILSGLAAGNVDVVIGTHRILSNDVQFKDLGLVVVDEEQRFGVEQKESLKKLRTTVDVLAMSATPIPRTLEMAVTGIREMSTITTPPEERHPILTYVGPAEDAQIAAAIHRELLRDGQIFYLHNRVESIDRTAVHLKELVPEARIRVAHGQMSEGELEDVILAFWNRDFDLLVCTTIVESGLDIQNANTLIVERADRFGLSQLHQIRGRVGRGRERAYAYFLYSAEEPLSELAHERLTTIATNTDLGAGMRVALKDLEIRGAGNLLGGEQSGHIADVGFDLYMRMVGEAVQEYKSGIIETEEKTLECKVELPINAHLSTQYVPGERLRLDLYRRLADVKSVEDVNYIESELLDRFGALPEEAKSLLGVASLRAQAKALKLTEVVVQGKLLRLSPLALPESKQLRLARMYPGSIYKATTNTVLVALPKAAVWNPSANTPEIVDTSLLAWVVEALNQLG</sequence>
<dbReference type="InterPro" id="IPR001650">
    <property type="entry name" value="Helicase_C-like"/>
</dbReference>
<dbReference type="GO" id="GO:0016787">
    <property type="term" value="F:hydrolase activity"/>
    <property type="evidence" value="ECO:0007669"/>
    <property type="project" value="UniProtKB-KW"/>
</dbReference>
<accession>A0A6J6LBQ8</accession>
<keyword evidence="3" id="KW-0547">Nucleotide-binding</keyword>
<comment type="subcellular location">
    <subcellularLocation>
        <location evidence="1">Cytoplasm</location>
    </subcellularLocation>
</comment>
<feature type="domain" description="Helicase C-terminal" evidence="11">
    <location>
        <begin position="797"/>
        <end position="951"/>
    </location>
</feature>
<dbReference type="FunFam" id="3.40.50.300:FF:000300">
    <property type="entry name" value="Transcription-repair-coupling factor"/>
    <property type="match status" value="1"/>
</dbReference>
<keyword evidence="6" id="KW-0347">Helicase</keyword>
<evidence type="ECO:0000259" key="10">
    <source>
        <dbReference type="PROSITE" id="PS51192"/>
    </source>
</evidence>
<dbReference type="InterPro" id="IPR011545">
    <property type="entry name" value="DEAD/DEAH_box_helicase_dom"/>
</dbReference>
<dbReference type="CDD" id="cd17991">
    <property type="entry name" value="DEXHc_TRCF"/>
    <property type="match status" value="1"/>
</dbReference>
<dbReference type="Gene3D" id="3.40.50.11180">
    <property type="match status" value="1"/>
</dbReference>
<dbReference type="PANTHER" id="PTHR47964:SF1">
    <property type="entry name" value="ATP-DEPENDENT DNA HELICASE HOMOLOG RECG, CHLOROPLASTIC"/>
    <property type="match status" value="1"/>
</dbReference>
<dbReference type="SUPFAM" id="SSF52540">
    <property type="entry name" value="P-loop containing nucleoside triphosphate hydrolases"/>
    <property type="match status" value="4"/>
</dbReference>
<keyword evidence="4" id="KW-0227">DNA damage</keyword>
<feature type="domain" description="Helicase ATP-binding" evidence="10">
    <location>
        <begin position="615"/>
        <end position="776"/>
    </location>
</feature>
<keyword evidence="7" id="KW-0067">ATP-binding</keyword>
<dbReference type="Gene3D" id="3.90.1150.50">
    <property type="entry name" value="Transcription-repair-coupling factor, D7 domain"/>
    <property type="match status" value="1"/>
</dbReference>
<dbReference type="AlphaFoldDB" id="A0A6J6LBQ8"/>
<keyword evidence="9" id="KW-0234">DNA repair</keyword>
<dbReference type="Pfam" id="PF03461">
    <property type="entry name" value="TRCF"/>
    <property type="match status" value="1"/>
</dbReference>
<dbReference type="SMART" id="SM00982">
    <property type="entry name" value="TRCF"/>
    <property type="match status" value="1"/>
</dbReference>
<dbReference type="InterPro" id="IPR041471">
    <property type="entry name" value="UvrB_inter"/>
</dbReference>
<evidence type="ECO:0000256" key="4">
    <source>
        <dbReference type="ARBA" id="ARBA00022763"/>
    </source>
</evidence>
<gene>
    <name evidence="12" type="ORF">UFOPK2228_01003</name>
</gene>
<dbReference type="InterPro" id="IPR003711">
    <property type="entry name" value="CarD-like/TRCF_RID"/>
</dbReference>
<dbReference type="GO" id="GO:0003684">
    <property type="term" value="F:damaged DNA binding"/>
    <property type="evidence" value="ECO:0007669"/>
    <property type="project" value="InterPro"/>
</dbReference>
<keyword evidence="8" id="KW-0238">DNA-binding</keyword>
<dbReference type="InterPro" id="IPR047112">
    <property type="entry name" value="RecG/Mfd"/>
</dbReference>
<dbReference type="NCBIfam" id="TIGR00580">
    <property type="entry name" value="mfd"/>
    <property type="match status" value="1"/>
</dbReference>
<evidence type="ECO:0000256" key="2">
    <source>
        <dbReference type="ARBA" id="ARBA00022490"/>
    </source>
</evidence>
<evidence type="ECO:0000256" key="9">
    <source>
        <dbReference type="ARBA" id="ARBA00023204"/>
    </source>
</evidence>
<evidence type="ECO:0000259" key="11">
    <source>
        <dbReference type="PROSITE" id="PS51194"/>
    </source>
</evidence>
<dbReference type="Gene3D" id="3.40.50.300">
    <property type="entry name" value="P-loop containing nucleotide triphosphate hydrolases"/>
    <property type="match status" value="2"/>
</dbReference>
<proteinExistence type="inferred from homology"/>
<dbReference type="EMBL" id="CAEZWF010000042">
    <property type="protein sequence ID" value="CAB4657969.1"/>
    <property type="molecule type" value="Genomic_DNA"/>
</dbReference>
<dbReference type="GO" id="GO:0005524">
    <property type="term" value="F:ATP binding"/>
    <property type="evidence" value="ECO:0007669"/>
    <property type="project" value="UniProtKB-KW"/>
</dbReference>
<dbReference type="InterPro" id="IPR004576">
    <property type="entry name" value="Mfd"/>
</dbReference>
<organism evidence="12">
    <name type="scientific">freshwater metagenome</name>
    <dbReference type="NCBI Taxonomy" id="449393"/>
    <lineage>
        <taxon>unclassified sequences</taxon>
        <taxon>metagenomes</taxon>
        <taxon>ecological metagenomes</taxon>
    </lineage>
</organism>
<dbReference type="Pfam" id="PF02559">
    <property type="entry name" value="CarD_TRCF_RID"/>
    <property type="match status" value="1"/>
</dbReference>
<evidence type="ECO:0000256" key="5">
    <source>
        <dbReference type="ARBA" id="ARBA00022801"/>
    </source>
</evidence>
<dbReference type="InterPro" id="IPR014001">
    <property type="entry name" value="Helicase_ATP-bd"/>
</dbReference>
<dbReference type="GO" id="GO:0006281">
    <property type="term" value="P:DNA repair"/>
    <property type="evidence" value="ECO:0007669"/>
    <property type="project" value="UniProtKB-KW"/>
</dbReference>
<dbReference type="Pfam" id="PF17757">
    <property type="entry name" value="UvrB_inter"/>
    <property type="match status" value="1"/>
</dbReference>
<dbReference type="PROSITE" id="PS51194">
    <property type="entry name" value="HELICASE_CTER"/>
    <property type="match status" value="1"/>
</dbReference>
<dbReference type="Gene3D" id="2.40.10.170">
    <property type="match status" value="1"/>
</dbReference>
<evidence type="ECO:0000256" key="6">
    <source>
        <dbReference type="ARBA" id="ARBA00022806"/>
    </source>
</evidence>
<dbReference type="SMART" id="SM00490">
    <property type="entry name" value="HELICc"/>
    <property type="match status" value="1"/>
</dbReference>
<dbReference type="InterPro" id="IPR037235">
    <property type="entry name" value="TRCF-like_C_D7"/>
</dbReference>
<evidence type="ECO:0000256" key="1">
    <source>
        <dbReference type="ARBA" id="ARBA00004496"/>
    </source>
</evidence>
<dbReference type="Pfam" id="PF00271">
    <property type="entry name" value="Helicase_C"/>
    <property type="match status" value="1"/>
</dbReference>
<evidence type="ECO:0000256" key="8">
    <source>
        <dbReference type="ARBA" id="ARBA00023125"/>
    </source>
</evidence>
<dbReference type="FunFam" id="3.40.50.300:FF:000546">
    <property type="entry name" value="Transcription-repair-coupling factor"/>
    <property type="match status" value="1"/>
</dbReference>
<keyword evidence="5" id="KW-0378">Hydrolase</keyword>
<evidence type="ECO:0000256" key="7">
    <source>
        <dbReference type="ARBA" id="ARBA00022840"/>
    </source>
</evidence>
<reference evidence="12" key="1">
    <citation type="submission" date="2020-05" db="EMBL/GenBank/DDBJ databases">
        <authorList>
            <person name="Chiriac C."/>
            <person name="Salcher M."/>
            <person name="Ghai R."/>
            <person name="Kavagutti S V."/>
        </authorList>
    </citation>
    <scope>NUCLEOTIDE SEQUENCE</scope>
</reference>
<dbReference type="PANTHER" id="PTHR47964">
    <property type="entry name" value="ATP-DEPENDENT DNA HELICASE HOMOLOG RECG, CHLOROPLASTIC"/>
    <property type="match status" value="1"/>
</dbReference>
<dbReference type="HAMAP" id="MF_00969">
    <property type="entry name" value="TRCF"/>
    <property type="match status" value="1"/>
</dbReference>
<dbReference type="SUPFAM" id="SSF141259">
    <property type="entry name" value="CarD-like"/>
    <property type="match status" value="1"/>
</dbReference>
<name>A0A6J6LBQ8_9ZZZZ</name>
<dbReference type="InterPro" id="IPR027417">
    <property type="entry name" value="P-loop_NTPase"/>
</dbReference>